<sequence>MSSLTNNITQEYIQARPLVHGSVLDILDSLDETSSLLSSPELPF</sequence>
<reference evidence="1" key="1">
    <citation type="submission" date="2021-06" db="EMBL/GenBank/DDBJ databases">
        <authorList>
            <person name="Kallberg Y."/>
            <person name="Tangrot J."/>
            <person name="Rosling A."/>
        </authorList>
    </citation>
    <scope>NUCLEOTIDE SEQUENCE</scope>
    <source>
        <strain evidence="1">UK204</strain>
    </source>
</reference>
<evidence type="ECO:0000313" key="1">
    <source>
        <dbReference type="EMBL" id="CAG8588953.1"/>
    </source>
</evidence>
<keyword evidence="2" id="KW-1185">Reference proteome</keyword>
<accession>A0A9N9C265</accession>
<dbReference type="AlphaFoldDB" id="A0A9N9C265"/>
<dbReference type="Proteomes" id="UP000789570">
    <property type="component" value="Unassembled WGS sequence"/>
</dbReference>
<protein>
    <submittedName>
        <fullName evidence="1">10174_t:CDS:1</fullName>
    </submittedName>
</protein>
<organism evidence="1 2">
    <name type="scientific">Funneliformis caledonium</name>
    <dbReference type="NCBI Taxonomy" id="1117310"/>
    <lineage>
        <taxon>Eukaryota</taxon>
        <taxon>Fungi</taxon>
        <taxon>Fungi incertae sedis</taxon>
        <taxon>Mucoromycota</taxon>
        <taxon>Glomeromycotina</taxon>
        <taxon>Glomeromycetes</taxon>
        <taxon>Glomerales</taxon>
        <taxon>Glomeraceae</taxon>
        <taxon>Funneliformis</taxon>
    </lineage>
</organism>
<feature type="non-terminal residue" evidence="1">
    <location>
        <position position="44"/>
    </location>
</feature>
<name>A0A9N9C265_9GLOM</name>
<gene>
    <name evidence="1" type="ORF">FCALED_LOCUS7988</name>
</gene>
<dbReference type="EMBL" id="CAJVPQ010002241">
    <property type="protein sequence ID" value="CAG8588953.1"/>
    <property type="molecule type" value="Genomic_DNA"/>
</dbReference>
<comment type="caution">
    <text evidence="1">The sequence shown here is derived from an EMBL/GenBank/DDBJ whole genome shotgun (WGS) entry which is preliminary data.</text>
</comment>
<proteinExistence type="predicted"/>
<evidence type="ECO:0000313" key="2">
    <source>
        <dbReference type="Proteomes" id="UP000789570"/>
    </source>
</evidence>